<evidence type="ECO:0000313" key="8">
    <source>
        <dbReference type="EMBL" id="NEN75271.1"/>
    </source>
</evidence>
<dbReference type="EC" id="2.1.1.297" evidence="5"/>
<dbReference type="InterPro" id="IPR004556">
    <property type="entry name" value="HemK-like"/>
</dbReference>
<name>A0A6L9Y4F7_9BURK</name>
<evidence type="ECO:0000256" key="3">
    <source>
        <dbReference type="ARBA" id="ARBA00022691"/>
    </source>
</evidence>
<dbReference type="NCBIfam" id="TIGR00536">
    <property type="entry name" value="hemK_fam"/>
    <property type="match status" value="1"/>
</dbReference>
<feature type="binding site" evidence="5">
    <location>
        <position position="167"/>
    </location>
    <ligand>
        <name>S-adenosyl-L-methionine</name>
        <dbReference type="ChEBI" id="CHEBI:59789"/>
    </ligand>
</feature>
<dbReference type="Gene3D" id="1.10.8.10">
    <property type="entry name" value="DNA helicase RuvA subunit, C-terminal domain"/>
    <property type="match status" value="1"/>
</dbReference>
<dbReference type="NCBIfam" id="TIGR03534">
    <property type="entry name" value="RF_mod_PrmC"/>
    <property type="match status" value="1"/>
</dbReference>
<evidence type="ECO:0000256" key="4">
    <source>
        <dbReference type="ARBA" id="ARBA00048391"/>
    </source>
</evidence>
<organism evidence="8 9">
    <name type="scientific">Pelistega ratti</name>
    <dbReference type="NCBI Taxonomy" id="2652177"/>
    <lineage>
        <taxon>Bacteria</taxon>
        <taxon>Pseudomonadati</taxon>
        <taxon>Pseudomonadota</taxon>
        <taxon>Betaproteobacteria</taxon>
        <taxon>Burkholderiales</taxon>
        <taxon>Alcaligenaceae</taxon>
        <taxon>Pelistega</taxon>
    </lineage>
</organism>
<dbReference type="SUPFAM" id="SSF53335">
    <property type="entry name" value="S-adenosyl-L-methionine-dependent methyltransferases"/>
    <property type="match status" value="1"/>
</dbReference>
<dbReference type="Gene3D" id="3.40.50.150">
    <property type="entry name" value="Vaccinia Virus protein VP39"/>
    <property type="match status" value="1"/>
</dbReference>
<dbReference type="InterPro" id="IPR019874">
    <property type="entry name" value="RF_methyltr_PrmC"/>
</dbReference>
<dbReference type="InterPro" id="IPR050320">
    <property type="entry name" value="N5-glutamine_MTase"/>
</dbReference>
<evidence type="ECO:0000259" key="7">
    <source>
        <dbReference type="Pfam" id="PF17827"/>
    </source>
</evidence>
<dbReference type="AlphaFoldDB" id="A0A6L9Y4F7"/>
<dbReference type="PANTHER" id="PTHR18895:SF74">
    <property type="entry name" value="MTRF1L RELEASE FACTOR GLUTAMINE METHYLTRANSFERASE"/>
    <property type="match status" value="1"/>
</dbReference>
<evidence type="ECO:0000256" key="5">
    <source>
        <dbReference type="HAMAP-Rule" id="MF_02126"/>
    </source>
</evidence>
<dbReference type="GO" id="GO:0003676">
    <property type="term" value="F:nucleic acid binding"/>
    <property type="evidence" value="ECO:0007669"/>
    <property type="project" value="InterPro"/>
</dbReference>
<dbReference type="Pfam" id="PF05175">
    <property type="entry name" value="MTS"/>
    <property type="match status" value="1"/>
</dbReference>
<dbReference type="GO" id="GO:0102559">
    <property type="term" value="F:peptide chain release factor N(5)-glutamine methyltransferase activity"/>
    <property type="evidence" value="ECO:0007669"/>
    <property type="project" value="UniProtKB-EC"/>
</dbReference>
<dbReference type="CDD" id="cd02440">
    <property type="entry name" value="AdoMet_MTases"/>
    <property type="match status" value="1"/>
</dbReference>
<proteinExistence type="inferred from homology"/>
<dbReference type="InterPro" id="IPR029063">
    <property type="entry name" value="SAM-dependent_MTases_sf"/>
</dbReference>
<feature type="binding site" evidence="5">
    <location>
        <begin position="182"/>
        <end position="185"/>
    </location>
    <ligand>
        <name>substrate</name>
    </ligand>
</feature>
<comment type="caution">
    <text evidence="8">The sequence shown here is derived from an EMBL/GenBank/DDBJ whole genome shotgun (WGS) entry which is preliminary data.</text>
</comment>
<keyword evidence="1 5" id="KW-0489">Methyltransferase</keyword>
<evidence type="ECO:0000313" key="9">
    <source>
        <dbReference type="Proteomes" id="UP000477651"/>
    </source>
</evidence>
<dbReference type="FunFam" id="3.40.50.150:FF:000053">
    <property type="entry name" value="Release factor glutamine methyltransferase"/>
    <property type="match status" value="1"/>
</dbReference>
<evidence type="ECO:0000256" key="2">
    <source>
        <dbReference type="ARBA" id="ARBA00022679"/>
    </source>
</evidence>
<feature type="domain" description="Methyltransferase small" evidence="6">
    <location>
        <begin position="104"/>
        <end position="188"/>
    </location>
</feature>
<feature type="binding site" evidence="5">
    <location>
        <begin position="117"/>
        <end position="121"/>
    </location>
    <ligand>
        <name>S-adenosyl-L-methionine</name>
        <dbReference type="ChEBI" id="CHEBI:59789"/>
    </ligand>
</feature>
<keyword evidence="2 5" id="KW-0808">Transferase</keyword>
<feature type="binding site" evidence="5">
    <location>
        <position position="182"/>
    </location>
    <ligand>
        <name>S-adenosyl-L-methionine</name>
        <dbReference type="ChEBI" id="CHEBI:59789"/>
    </ligand>
</feature>
<comment type="similarity">
    <text evidence="5">Belongs to the protein N5-glutamine methyltransferase family. PrmC subfamily.</text>
</comment>
<dbReference type="PANTHER" id="PTHR18895">
    <property type="entry name" value="HEMK METHYLTRANSFERASE"/>
    <property type="match status" value="1"/>
</dbReference>
<sequence length="276" mass="30543">MTTIQPQTLRTFFAQSGLPLLEAKMLVEKVLGVTRAWMITHDTDRIADKDWALLQILVQRRLQGEPMAYIVGKREFMGLDFSVNPSVLIPRPDTEILVETALAFLEKYPTASVLDMGTGSGAIALSIAYHCPTASVVASDVSEAALSVAKQNALQLNQSVQFIQSDWFSQIPKQSFHLIVSNPPYIHPDDIHLSQGDLRFEPLSALTDFSDGLSCYRTIIQQAPLYLKENGALYVEHGWDQAESIRKILYEAGFSNISSIKDLSGIERVSGGVFLV</sequence>
<dbReference type="InterPro" id="IPR007848">
    <property type="entry name" value="Small_mtfrase_dom"/>
</dbReference>
<dbReference type="Pfam" id="PF17827">
    <property type="entry name" value="PrmC_N"/>
    <property type="match status" value="1"/>
</dbReference>
<protein>
    <recommendedName>
        <fullName evidence="5">Release factor glutamine methyltransferase</fullName>
        <shortName evidence="5">RF MTase</shortName>
        <ecNumber evidence="5">2.1.1.297</ecNumber>
    </recommendedName>
    <alternativeName>
        <fullName evidence="5">N5-glutamine methyltransferase PrmC</fullName>
    </alternativeName>
    <alternativeName>
        <fullName evidence="5">Protein-(glutamine-N5) MTase PrmC</fullName>
    </alternativeName>
    <alternativeName>
        <fullName evidence="5">Protein-glutamine N-methyltransferase PrmC</fullName>
    </alternativeName>
</protein>
<evidence type="ECO:0000259" key="6">
    <source>
        <dbReference type="Pfam" id="PF05175"/>
    </source>
</evidence>
<feature type="domain" description="Release factor glutamine methyltransferase N-terminal" evidence="7">
    <location>
        <begin position="11"/>
        <end position="72"/>
    </location>
</feature>
<dbReference type="RefSeq" id="WP_163763980.1">
    <property type="nucleotide sequence ID" value="NZ_JAAGYR010000004.1"/>
</dbReference>
<dbReference type="GO" id="GO:0032259">
    <property type="term" value="P:methylation"/>
    <property type="evidence" value="ECO:0007669"/>
    <property type="project" value="UniProtKB-KW"/>
</dbReference>
<dbReference type="EMBL" id="JAAGYR010000004">
    <property type="protein sequence ID" value="NEN75271.1"/>
    <property type="molecule type" value="Genomic_DNA"/>
</dbReference>
<evidence type="ECO:0000256" key="1">
    <source>
        <dbReference type="ARBA" id="ARBA00022603"/>
    </source>
</evidence>
<dbReference type="HAMAP" id="MF_02126">
    <property type="entry name" value="RF_methyltr_PrmC"/>
    <property type="match status" value="1"/>
</dbReference>
<gene>
    <name evidence="5 8" type="primary">prmC</name>
    <name evidence="8" type="ORF">F9B74_02875</name>
</gene>
<accession>A0A6L9Y4F7</accession>
<keyword evidence="9" id="KW-1185">Reference proteome</keyword>
<reference evidence="8 9" key="1">
    <citation type="submission" date="2020-02" db="EMBL/GenBank/DDBJ databases">
        <title>Pelistega sp. NLN82 were isolated from wild rodents of the Hainan Island.</title>
        <authorList>
            <person name="Niu N."/>
            <person name="Zhou J."/>
        </authorList>
    </citation>
    <scope>NUCLEOTIDE SEQUENCE [LARGE SCALE GENOMIC DNA]</scope>
    <source>
        <strain evidence="8 9">NLN82</strain>
    </source>
</reference>
<comment type="catalytic activity">
    <reaction evidence="4 5">
        <text>L-glutaminyl-[peptide chain release factor] + S-adenosyl-L-methionine = N(5)-methyl-L-glutaminyl-[peptide chain release factor] + S-adenosyl-L-homocysteine + H(+)</text>
        <dbReference type="Rhea" id="RHEA:42896"/>
        <dbReference type="Rhea" id="RHEA-COMP:10271"/>
        <dbReference type="Rhea" id="RHEA-COMP:10272"/>
        <dbReference type="ChEBI" id="CHEBI:15378"/>
        <dbReference type="ChEBI" id="CHEBI:30011"/>
        <dbReference type="ChEBI" id="CHEBI:57856"/>
        <dbReference type="ChEBI" id="CHEBI:59789"/>
        <dbReference type="ChEBI" id="CHEBI:61891"/>
        <dbReference type="EC" id="2.1.1.297"/>
    </reaction>
</comment>
<dbReference type="Proteomes" id="UP000477651">
    <property type="component" value="Unassembled WGS sequence"/>
</dbReference>
<dbReference type="InterPro" id="IPR002052">
    <property type="entry name" value="DNA_methylase_N6_adenine_CS"/>
</dbReference>
<comment type="function">
    <text evidence="5">Methylates the class 1 translation termination release factors RF1/PrfA and RF2/PrfB on the glutamine residue of the universally conserved GGQ motif.</text>
</comment>
<dbReference type="PROSITE" id="PS00092">
    <property type="entry name" value="N6_MTASE"/>
    <property type="match status" value="1"/>
</dbReference>
<dbReference type="InterPro" id="IPR040758">
    <property type="entry name" value="PrmC_N"/>
</dbReference>
<feature type="binding site" evidence="5">
    <location>
        <position position="140"/>
    </location>
    <ligand>
        <name>S-adenosyl-L-methionine</name>
        <dbReference type="ChEBI" id="CHEBI:59789"/>
    </ligand>
</feature>
<keyword evidence="3 5" id="KW-0949">S-adenosyl-L-methionine</keyword>